<dbReference type="SUPFAM" id="SSF56024">
    <property type="entry name" value="Phospholipase D/nuclease"/>
    <property type="match status" value="1"/>
</dbReference>
<organism evidence="2 3">
    <name type="scientific">Actinacidiphila acididurans</name>
    <dbReference type="NCBI Taxonomy" id="2784346"/>
    <lineage>
        <taxon>Bacteria</taxon>
        <taxon>Bacillati</taxon>
        <taxon>Actinomycetota</taxon>
        <taxon>Actinomycetes</taxon>
        <taxon>Kitasatosporales</taxon>
        <taxon>Streptomycetaceae</taxon>
        <taxon>Actinacidiphila</taxon>
    </lineage>
</organism>
<dbReference type="Gene3D" id="3.30.870.10">
    <property type="entry name" value="Endonuclease Chain A"/>
    <property type="match status" value="1"/>
</dbReference>
<reference evidence="2 3" key="1">
    <citation type="submission" date="2021-01" db="EMBL/GenBank/DDBJ databases">
        <title>Streptomyces acididurans sp. nov., isolated from a peat swamp forest soil.</title>
        <authorList>
            <person name="Chantavorakit T."/>
            <person name="Duangmal K."/>
        </authorList>
    </citation>
    <scope>NUCLEOTIDE SEQUENCE [LARGE SCALE GENOMIC DNA]</scope>
    <source>
        <strain evidence="2 3">KK5PA1</strain>
    </source>
</reference>
<dbReference type="SUPFAM" id="SSF46894">
    <property type="entry name" value="C-terminal effector domain of the bipartite response regulators"/>
    <property type="match status" value="1"/>
</dbReference>
<dbReference type="PROSITE" id="PS50043">
    <property type="entry name" value="HTH_LUXR_2"/>
    <property type="match status" value="1"/>
</dbReference>
<dbReference type="Pfam" id="PF00196">
    <property type="entry name" value="GerE"/>
    <property type="match status" value="1"/>
</dbReference>
<evidence type="ECO:0000313" key="2">
    <source>
        <dbReference type="EMBL" id="MBM9505327.1"/>
    </source>
</evidence>
<feature type="domain" description="HTH luxR-type" evidence="1">
    <location>
        <begin position="291"/>
        <end position="356"/>
    </location>
</feature>
<dbReference type="InterPro" id="IPR051797">
    <property type="entry name" value="TrmB-like"/>
</dbReference>
<dbReference type="SMART" id="SM00421">
    <property type="entry name" value="HTH_LUXR"/>
    <property type="match status" value="1"/>
</dbReference>
<name>A0ABS2TR73_9ACTN</name>
<keyword evidence="3" id="KW-1185">Reference proteome</keyword>
<proteinExistence type="predicted"/>
<protein>
    <recommendedName>
        <fullName evidence="1">HTH luxR-type domain-containing protein</fullName>
    </recommendedName>
</protein>
<dbReference type="EMBL" id="JADKYB010000005">
    <property type="protein sequence ID" value="MBM9505327.1"/>
    <property type="molecule type" value="Genomic_DNA"/>
</dbReference>
<gene>
    <name evidence="2" type="ORF">ITX44_12375</name>
</gene>
<dbReference type="Gene3D" id="1.10.10.10">
    <property type="entry name" value="Winged helix-like DNA-binding domain superfamily/Winged helix DNA-binding domain"/>
    <property type="match status" value="1"/>
</dbReference>
<comment type="caution">
    <text evidence="2">The sequence shown here is derived from an EMBL/GenBank/DDBJ whole genome shotgun (WGS) entry which is preliminary data.</text>
</comment>
<dbReference type="InterPro" id="IPR000792">
    <property type="entry name" value="Tscrpt_reg_LuxR_C"/>
</dbReference>
<dbReference type="RefSeq" id="WP_205357163.1">
    <property type="nucleotide sequence ID" value="NZ_JADKYB010000005.1"/>
</dbReference>
<evidence type="ECO:0000259" key="1">
    <source>
        <dbReference type="PROSITE" id="PS50043"/>
    </source>
</evidence>
<dbReference type="CDD" id="cd06170">
    <property type="entry name" value="LuxR_C_like"/>
    <property type="match status" value="1"/>
</dbReference>
<accession>A0ABS2TR73</accession>
<sequence>MTDDVRDGRWKSKAVTSETMDIVTEALRAPMGRVAAARQRDELRDMAAAVALYEVAAAYGSGDCEDIARKAGLEGERAAAGWRTLQEMGLIRIADGRVETVDPETALAVVMGRYTANVQEQLQSALAVNDATQKLLTVFRPAAARRQEQVAVDQFTGPAGRDRALRDIAATLRDTLDTAYQGMACDAPEGLARLARRGIRVRALYPRTMLSAPGQARRLQDLSDMGVTVRVVDHVAHDMMVFDRHTVCLPGSLGDISESMIRIRGAVLVQSFASIYESYWQRATPLSRAGARPHHAEMSPQERAVVRLMTNGYSDDRIARKLGIETTAVQDVMTSLMERLGAGSRFEVGYKLARELDPRDL</sequence>
<evidence type="ECO:0000313" key="3">
    <source>
        <dbReference type="Proteomes" id="UP000749040"/>
    </source>
</evidence>
<dbReference type="Proteomes" id="UP000749040">
    <property type="component" value="Unassembled WGS sequence"/>
</dbReference>
<dbReference type="InterPro" id="IPR036388">
    <property type="entry name" value="WH-like_DNA-bd_sf"/>
</dbReference>
<dbReference type="PANTHER" id="PTHR34293">
    <property type="entry name" value="HTH-TYPE TRANSCRIPTIONAL REGULATOR TRMBL2"/>
    <property type="match status" value="1"/>
</dbReference>
<dbReference type="InterPro" id="IPR016032">
    <property type="entry name" value="Sig_transdc_resp-reg_C-effctor"/>
</dbReference>
<dbReference type="PANTHER" id="PTHR34293:SF1">
    <property type="entry name" value="HTH-TYPE TRANSCRIPTIONAL REGULATOR TRMBL2"/>
    <property type="match status" value="1"/>
</dbReference>